<dbReference type="GO" id="GO:0140359">
    <property type="term" value="F:ABC-type transporter activity"/>
    <property type="evidence" value="ECO:0007669"/>
    <property type="project" value="InterPro"/>
</dbReference>
<dbReference type="InterPro" id="IPR003593">
    <property type="entry name" value="AAA+_ATPase"/>
</dbReference>
<dbReference type="EMBL" id="HBEW01005222">
    <property type="protein sequence ID" value="CAD8583422.1"/>
    <property type="molecule type" value="Transcribed_RNA"/>
</dbReference>
<keyword evidence="2" id="KW-0813">Transport</keyword>
<dbReference type="InterPro" id="IPR003439">
    <property type="entry name" value="ABC_transporter-like_ATP-bd"/>
</dbReference>
<evidence type="ECO:0000256" key="5">
    <source>
        <dbReference type="ARBA" id="ARBA00022840"/>
    </source>
</evidence>
<feature type="transmembrane region" description="Helical" evidence="8">
    <location>
        <begin position="683"/>
        <end position="705"/>
    </location>
</feature>
<reference evidence="10" key="1">
    <citation type="submission" date="2021-01" db="EMBL/GenBank/DDBJ databases">
        <authorList>
            <person name="Corre E."/>
            <person name="Pelletier E."/>
            <person name="Niang G."/>
            <person name="Scheremetjew M."/>
            <person name="Finn R."/>
            <person name="Kale V."/>
            <person name="Holt S."/>
            <person name="Cochrane G."/>
            <person name="Meng A."/>
            <person name="Brown T."/>
            <person name="Cohen L."/>
        </authorList>
    </citation>
    <scope>NUCLEOTIDE SEQUENCE</scope>
    <source>
        <strain evidence="10">Clade-D-RCC2572</strain>
    </source>
</reference>
<dbReference type="PROSITE" id="PS00211">
    <property type="entry name" value="ABC_TRANSPORTER_1"/>
    <property type="match status" value="2"/>
</dbReference>
<comment type="subcellular location">
    <subcellularLocation>
        <location evidence="1">Membrane</location>
        <topology evidence="1">Multi-pass membrane protein</topology>
    </subcellularLocation>
</comment>
<name>A0A6U0EC78_9CHLO</name>
<dbReference type="PROSITE" id="PS50893">
    <property type="entry name" value="ABC_TRANSPORTER_2"/>
    <property type="match status" value="2"/>
</dbReference>
<feature type="transmembrane region" description="Helical" evidence="8">
    <location>
        <begin position="1242"/>
        <end position="1267"/>
    </location>
</feature>
<dbReference type="PANTHER" id="PTHR19241">
    <property type="entry name" value="ATP-BINDING CASSETTE TRANSPORTER"/>
    <property type="match status" value="1"/>
</dbReference>
<evidence type="ECO:0000313" key="10">
    <source>
        <dbReference type="EMBL" id="CAD8583422.1"/>
    </source>
</evidence>
<feature type="transmembrane region" description="Helical" evidence="8">
    <location>
        <begin position="462"/>
        <end position="483"/>
    </location>
</feature>
<dbReference type="Gene3D" id="3.40.50.300">
    <property type="entry name" value="P-loop containing nucleotide triphosphate hydrolases"/>
    <property type="match status" value="2"/>
</dbReference>
<protein>
    <recommendedName>
        <fullName evidence="9">ABC transporter domain-containing protein</fullName>
    </recommendedName>
</protein>
<dbReference type="GO" id="GO:0005524">
    <property type="term" value="F:ATP binding"/>
    <property type="evidence" value="ECO:0007669"/>
    <property type="project" value="UniProtKB-KW"/>
</dbReference>
<feature type="transmembrane region" description="Helical" evidence="8">
    <location>
        <begin position="539"/>
        <end position="561"/>
    </location>
</feature>
<dbReference type="GO" id="GO:0071944">
    <property type="term" value="C:cell periphery"/>
    <property type="evidence" value="ECO:0007669"/>
    <property type="project" value="UniProtKB-ARBA"/>
</dbReference>
<dbReference type="GO" id="GO:0016887">
    <property type="term" value="F:ATP hydrolysis activity"/>
    <property type="evidence" value="ECO:0007669"/>
    <property type="project" value="InterPro"/>
</dbReference>
<feature type="transmembrane region" description="Helical" evidence="8">
    <location>
        <begin position="1202"/>
        <end position="1230"/>
    </location>
</feature>
<feature type="transmembrane region" description="Helical" evidence="8">
    <location>
        <begin position="1274"/>
        <end position="1293"/>
    </location>
</feature>
<evidence type="ECO:0000256" key="8">
    <source>
        <dbReference type="SAM" id="Phobius"/>
    </source>
</evidence>
<dbReference type="SUPFAM" id="SSF52540">
    <property type="entry name" value="P-loop containing nucleoside triphosphate hydrolases"/>
    <property type="match status" value="2"/>
</dbReference>
<dbReference type="Pfam" id="PF01061">
    <property type="entry name" value="ABC2_membrane"/>
    <property type="match status" value="2"/>
</dbReference>
<evidence type="ECO:0000256" key="4">
    <source>
        <dbReference type="ARBA" id="ARBA00022741"/>
    </source>
</evidence>
<feature type="transmembrane region" description="Helical" evidence="8">
    <location>
        <begin position="503"/>
        <end position="527"/>
    </location>
</feature>
<dbReference type="SMART" id="SM00382">
    <property type="entry name" value="AAA"/>
    <property type="match status" value="2"/>
</dbReference>
<keyword evidence="4" id="KW-0547">Nucleotide-binding</keyword>
<dbReference type="InterPro" id="IPR043926">
    <property type="entry name" value="ABCG_dom"/>
</dbReference>
<accession>A0A6U0EC78</accession>
<gene>
    <name evidence="10" type="ORF">OMED0929_LOCUS4378</name>
    <name evidence="11" type="ORF">OMED0929_LOCUS4379</name>
</gene>
<feature type="transmembrane region" description="Helical" evidence="8">
    <location>
        <begin position="573"/>
        <end position="589"/>
    </location>
</feature>
<evidence type="ECO:0000256" key="3">
    <source>
        <dbReference type="ARBA" id="ARBA00022692"/>
    </source>
</evidence>
<sequence>MTLPSGAPVDRLGAFVDALEAETKCRGALPEVEVACDFSCTLQLAADKASKKIVTVPEVFARAFTAPFQAGMSAVQSVRGVRDAQSNTSELKILQHIDGCFRPGTLTLLLAPPGHGKSTLLKSIAGVGGGVKIDGKITYSGLTASELKANGTSINRLCEYVTQVDEHLPFLTVHETVQFSHQNACVVSDDATARALYDDKVNKVIELLNLEGCKDTIIGNDLIRGVSGGEKKRVTIAEALVKNSQVLCMDEISTGLDAAVTYNIIAGLKEWATRSRGTGIIALLQPTPEVVSLFDEVLLLKDGAPVYHGPVSDVETHFKQLGFSPPAANSGLDLADWLLSVLVSPREALMHAGTKITAKIPTSAHELMRAWKSSAVYSSNVQKRSKSSDIELKTDFAKKQYSLEYARSFGTHLRSVFKRQAQVTLRNKLFLQTRIFGACVTSLILGSVWFDLAPERGFEKLGMLLFCVLHISFSNFSELTFSVEQKFVAFKHLDSKLYPEVSYLASWALVHLPVAIIETLIFSCVLYPMVGLNLGFKYWAFFYFQLLLANIAMASMFRVVALLSPTMEVAQTYPGPFIAVMILFAGFLISPEKMGGLKFMYWVSIFAYCLRSLCQNEFLSGTYATLVPDDTVAAQAIIDANAAYANLSYGELCTQNAFPCSTMGDAILETIGISGDLKYKWGGPGFCLGFFAFNFALGLYALYTVRIQRNIGSSRVVDKHEDADEIEEVIHMTDVQAVQKALEFTPMAISWKKLCYTVEISNATPTSTTTADSKTATDVKKATVLKQLLHDISSAAHPGRMLALMGSSGAGKTTLLDVIAGRKNTGITTGEIKLNGHEVKKETFARLTAYCEQMDLHNEFVTVREALQFSAKLRLDSSISDDTRAHFVDEALTILELDSIADRMIGTSGSEGGLAPGQRKVLTVAVELVSNAPVFFLDEPTSGLDARSALIVMKEVKKVAALGRTVISTIHQPSMEIFLLFDDMLLLQRGGYQVYFGELGPGGSTMVNYLQSFSGGRTIPAGMNPASWMLDVLGGSDSSGMNRSASAAQLGKMKRSASGVQLDGLQLQKTFSASKQGQATEEMIEEMNQRGERQPMFAFDSPYARSFKTQMSAMLTRSNKAQLRDVGYNCGRIGILTILYILFGVIYLDLDTSDEAGVQSMVACVFMTTIFTGIICMNTVMPVRIRERAVAFRERSSFMYSAVPYSISQAIIEVPWIALISIVTVVPMYFLVGMAPTSERLFFHVMVSFLVSFTFLSVGQAAACIAATIETAQAVASALIPIFFLFGGLYLPLPQIPVYWRWAYYINPVAYAIQSVVAPQFERRGCTYGSDCPTIEVFRGTYTETMDTLDYVETKYNIAFSKRWISALYLGLFAVGVQLIHNVAFKTSNVVKR</sequence>
<dbReference type="InterPro" id="IPR013525">
    <property type="entry name" value="ABC2_TM"/>
</dbReference>
<dbReference type="Pfam" id="PF19055">
    <property type="entry name" value="ABC2_membrane_7"/>
    <property type="match status" value="1"/>
</dbReference>
<evidence type="ECO:0000256" key="1">
    <source>
        <dbReference type="ARBA" id="ARBA00004141"/>
    </source>
</evidence>
<feature type="domain" description="ABC transporter" evidence="9">
    <location>
        <begin position="774"/>
        <end position="1014"/>
    </location>
</feature>
<evidence type="ECO:0000256" key="2">
    <source>
        <dbReference type="ARBA" id="ARBA00022448"/>
    </source>
</evidence>
<keyword evidence="3 8" id="KW-0812">Transmembrane</keyword>
<dbReference type="InterPro" id="IPR027417">
    <property type="entry name" value="P-loop_NTPase"/>
</dbReference>
<dbReference type="EMBL" id="HBEW01005223">
    <property type="protein sequence ID" value="CAD8583424.1"/>
    <property type="molecule type" value="Transcribed_RNA"/>
</dbReference>
<proteinExistence type="predicted"/>
<keyword evidence="7 8" id="KW-0472">Membrane</keyword>
<evidence type="ECO:0000259" key="9">
    <source>
        <dbReference type="PROSITE" id="PS50893"/>
    </source>
</evidence>
<organism evidence="10">
    <name type="scientific">Ostreococcus mediterraneus</name>
    <dbReference type="NCBI Taxonomy" id="1486918"/>
    <lineage>
        <taxon>Eukaryota</taxon>
        <taxon>Viridiplantae</taxon>
        <taxon>Chlorophyta</taxon>
        <taxon>Mamiellophyceae</taxon>
        <taxon>Mamiellales</taxon>
        <taxon>Bathycoccaceae</taxon>
        <taxon>Ostreococcus</taxon>
    </lineage>
</organism>
<dbReference type="InterPro" id="IPR017871">
    <property type="entry name" value="ABC_transporter-like_CS"/>
</dbReference>
<evidence type="ECO:0000313" key="11">
    <source>
        <dbReference type="EMBL" id="CAD8583424.1"/>
    </source>
</evidence>
<feature type="transmembrane region" description="Helical" evidence="8">
    <location>
        <begin position="1364"/>
        <end position="1385"/>
    </location>
</feature>
<feature type="transmembrane region" description="Helical" evidence="8">
    <location>
        <begin position="1126"/>
        <end position="1148"/>
    </location>
</feature>
<feature type="domain" description="ABC transporter" evidence="9">
    <location>
        <begin position="78"/>
        <end position="327"/>
    </location>
</feature>
<dbReference type="GO" id="GO:0016020">
    <property type="term" value="C:membrane"/>
    <property type="evidence" value="ECO:0007669"/>
    <property type="project" value="UniProtKB-SubCell"/>
</dbReference>
<feature type="transmembrane region" description="Helical" evidence="8">
    <location>
        <begin position="1160"/>
        <end position="1181"/>
    </location>
</feature>
<dbReference type="Pfam" id="PF00005">
    <property type="entry name" value="ABC_tran"/>
    <property type="match status" value="2"/>
</dbReference>
<evidence type="ECO:0000256" key="7">
    <source>
        <dbReference type="ARBA" id="ARBA00023136"/>
    </source>
</evidence>
<evidence type="ECO:0000256" key="6">
    <source>
        <dbReference type="ARBA" id="ARBA00022989"/>
    </source>
</evidence>
<keyword evidence="5" id="KW-0067">ATP-binding</keyword>
<keyword evidence="6 8" id="KW-1133">Transmembrane helix</keyword>